<accession>A0A9W9HE13</accession>
<dbReference type="OrthoDB" id="4368778at2759"/>
<reference evidence="1" key="2">
    <citation type="journal article" date="2023" name="IMA Fungus">
        <title>Comparative genomic study of the Penicillium genus elucidates a diverse pangenome and 15 lateral gene transfer events.</title>
        <authorList>
            <person name="Petersen C."/>
            <person name="Sorensen T."/>
            <person name="Nielsen M.R."/>
            <person name="Sondergaard T.E."/>
            <person name="Sorensen J.L."/>
            <person name="Fitzpatrick D.A."/>
            <person name="Frisvad J.C."/>
            <person name="Nielsen K.L."/>
        </authorList>
    </citation>
    <scope>NUCLEOTIDE SEQUENCE</scope>
    <source>
        <strain evidence="1">IBT 22155</strain>
    </source>
</reference>
<dbReference type="EMBL" id="JAPQKL010000002">
    <property type="protein sequence ID" value="KAJ5143813.1"/>
    <property type="molecule type" value="Genomic_DNA"/>
</dbReference>
<proteinExistence type="predicted"/>
<dbReference type="AlphaFoldDB" id="A0A9W9HE13"/>
<evidence type="ECO:0000313" key="1">
    <source>
        <dbReference type="EMBL" id="KAJ5143813.1"/>
    </source>
</evidence>
<dbReference type="RefSeq" id="XP_056525457.1">
    <property type="nucleotide sequence ID" value="XM_056663344.1"/>
</dbReference>
<protein>
    <submittedName>
        <fullName evidence="1">Uncharacterized protein</fullName>
    </submittedName>
</protein>
<sequence>MSDLRSHTFAYIVFGGSVFDTAQRQTVAIAKKFMADELHPRCLSGTDLHDITNMAGPFLFGREDLRDRVRIYDSQCYEYSRNETVSQWCDLDRS</sequence>
<keyword evidence="2" id="KW-1185">Reference proteome</keyword>
<comment type="caution">
    <text evidence="1">The sequence shown here is derived from an EMBL/GenBank/DDBJ whole genome shotgun (WGS) entry which is preliminary data.</text>
</comment>
<dbReference type="GeneID" id="81402514"/>
<name>A0A9W9HE13_9EURO</name>
<organism evidence="1 2">
    <name type="scientific">Penicillium bovifimosum</name>
    <dbReference type="NCBI Taxonomy" id="126998"/>
    <lineage>
        <taxon>Eukaryota</taxon>
        <taxon>Fungi</taxon>
        <taxon>Dikarya</taxon>
        <taxon>Ascomycota</taxon>
        <taxon>Pezizomycotina</taxon>
        <taxon>Eurotiomycetes</taxon>
        <taxon>Eurotiomycetidae</taxon>
        <taxon>Eurotiales</taxon>
        <taxon>Aspergillaceae</taxon>
        <taxon>Penicillium</taxon>
    </lineage>
</organism>
<evidence type="ECO:0000313" key="2">
    <source>
        <dbReference type="Proteomes" id="UP001149079"/>
    </source>
</evidence>
<dbReference type="Proteomes" id="UP001149079">
    <property type="component" value="Unassembled WGS sequence"/>
</dbReference>
<reference evidence="1" key="1">
    <citation type="submission" date="2022-11" db="EMBL/GenBank/DDBJ databases">
        <authorList>
            <person name="Petersen C."/>
        </authorList>
    </citation>
    <scope>NUCLEOTIDE SEQUENCE</scope>
    <source>
        <strain evidence="1">IBT 22155</strain>
    </source>
</reference>
<gene>
    <name evidence="1" type="ORF">N7515_002600</name>
</gene>